<evidence type="ECO:0000259" key="1">
    <source>
        <dbReference type="Pfam" id="PF22938"/>
    </source>
</evidence>
<sequence>MKANAKRSKDAYDVETVFHTYNVGDAVWLLHESRKVGVMQKLKKAFNGPYLVVEKKSPVTYKILLNGKGGSQMAHHDKLKKYEGNKRPTWLIKAANHLVSQSNTHSQA</sequence>
<accession>A0A9D4BUX8</accession>
<dbReference type="Pfam" id="PF22938">
    <property type="entry name" value="Integrase_p58_C"/>
    <property type="match status" value="1"/>
</dbReference>
<reference evidence="2" key="1">
    <citation type="journal article" date="2019" name="bioRxiv">
        <title>The Genome of the Zebra Mussel, Dreissena polymorpha: A Resource for Invasive Species Research.</title>
        <authorList>
            <person name="McCartney M.A."/>
            <person name="Auch B."/>
            <person name="Kono T."/>
            <person name="Mallez S."/>
            <person name="Zhang Y."/>
            <person name="Obille A."/>
            <person name="Becker A."/>
            <person name="Abrahante J.E."/>
            <person name="Garbe J."/>
            <person name="Badalamenti J.P."/>
            <person name="Herman A."/>
            <person name="Mangelson H."/>
            <person name="Liachko I."/>
            <person name="Sullivan S."/>
            <person name="Sone E.D."/>
            <person name="Koren S."/>
            <person name="Silverstein K.A.T."/>
            <person name="Beckman K.B."/>
            <person name="Gohl D.M."/>
        </authorList>
    </citation>
    <scope>NUCLEOTIDE SEQUENCE</scope>
    <source>
        <strain evidence="2">Duluth1</strain>
        <tissue evidence="2">Whole animal</tissue>
    </source>
</reference>
<reference evidence="2" key="2">
    <citation type="submission" date="2020-11" db="EMBL/GenBank/DDBJ databases">
        <authorList>
            <person name="McCartney M.A."/>
            <person name="Auch B."/>
            <person name="Kono T."/>
            <person name="Mallez S."/>
            <person name="Becker A."/>
            <person name="Gohl D.M."/>
            <person name="Silverstein K.A.T."/>
            <person name="Koren S."/>
            <person name="Bechman K.B."/>
            <person name="Herman A."/>
            <person name="Abrahante J.E."/>
            <person name="Garbe J."/>
        </authorList>
    </citation>
    <scope>NUCLEOTIDE SEQUENCE</scope>
    <source>
        <strain evidence="2">Duluth1</strain>
        <tissue evidence="2">Whole animal</tissue>
    </source>
</reference>
<organism evidence="2 3">
    <name type="scientific">Dreissena polymorpha</name>
    <name type="common">Zebra mussel</name>
    <name type="synonym">Mytilus polymorpha</name>
    <dbReference type="NCBI Taxonomy" id="45954"/>
    <lineage>
        <taxon>Eukaryota</taxon>
        <taxon>Metazoa</taxon>
        <taxon>Spiralia</taxon>
        <taxon>Lophotrochozoa</taxon>
        <taxon>Mollusca</taxon>
        <taxon>Bivalvia</taxon>
        <taxon>Autobranchia</taxon>
        <taxon>Heteroconchia</taxon>
        <taxon>Euheterodonta</taxon>
        <taxon>Imparidentia</taxon>
        <taxon>Neoheterodontei</taxon>
        <taxon>Myida</taxon>
        <taxon>Dreissenoidea</taxon>
        <taxon>Dreissenidae</taxon>
        <taxon>Dreissena</taxon>
    </lineage>
</organism>
<dbReference type="EMBL" id="JAIWYP010000014">
    <property type="protein sequence ID" value="KAH3710690.1"/>
    <property type="molecule type" value="Genomic_DNA"/>
</dbReference>
<proteinExistence type="predicted"/>
<evidence type="ECO:0000313" key="3">
    <source>
        <dbReference type="Proteomes" id="UP000828390"/>
    </source>
</evidence>
<protein>
    <recommendedName>
        <fullName evidence="1">Integrase p58-like C-terminal domain-containing protein</fullName>
    </recommendedName>
</protein>
<feature type="domain" description="Integrase p58-like C-terminal" evidence="1">
    <location>
        <begin position="48"/>
        <end position="81"/>
    </location>
</feature>
<dbReference type="AlphaFoldDB" id="A0A9D4BUX8"/>
<evidence type="ECO:0000313" key="2">
    <source>
        <dbReference type="EMBL" id="KAH3710690.1"/>
    </source>
</evidence>
<dbReference type="Proteomes" id="UP000828390">
    <property type="component" value="Unassembled WGS sequence"/>
</dbReference>
<name>A0A9D4BUX8_DREPO</name>
<comment type="caution">
    <text evidence="2">The sequence shown here is derived from an EMBL/GenBank/DDBJ whole genome shotgun (WGS) entry which is preliminary data.</text>
</comment>
<keyword evidence="3" id="KW-1185">Reference proteome</keyword>
<dbReference type="InterPro" id="IPR054465">
    <property type="entry name" value="Integrase_p58-like_C"/>
</dbReference>
<gene>
    <name evidence="2" type="ORF">DPMN_070182</name>
</gene>